<dbReference type="Gene3D" id="3.15.10.30">
    <property type="entry name" value="Haemolymph juvenile hormone binding protein"/>
    <property type="match status" value="1"/>
</dbReference>
<dbReference type="PhylomeDB" id="A0A1B0FKJ8"/>
<dbReference type="EMBL" id="CCAG010016178">
    <property type="status" value="NOT_ANNOTATED_CDS"/>
    <property type="molecule type" value="Genomic_DNA"/>
</dbReference>
<evidence type="ECO:0008006" key="3">
    <source>
        <dbReference type="Google" id="ProtNLM"/>
    </source>
</evidence>
<dbReference type="InterPro" id="IPR038606">
    <property type="entry name" value="To_sf"/>
</dbReference>
<dbReference type="PANTHER" id="PTHR11008:SF18">
    <property type="entry name" value="BCDNA.GH05536-RELATED"/>
    <property type="match status" value="1"/>
</dbReference>
<dbReference type="PANTHER" id="PTHR11008">
    <property type="entry name" value="PROTEIN TAKEOUT-LIKE PROTEIN"/>
    <property type="match status" value="1"/>
</dbReference>
<dbReference type="AlphaFoldDB" id="A0A1B0FKJ8"/>
<dbReference type="SMART" id="SM00700">
    <property type="entry name" value="JHBP"/>
    <property type="match status" value="1"/>
</dbReference>
<evidence type="ECO:0000313" key="2">
    <source>
        <dbReference type="Proteomes" id="UP000092444"/>
    </source>
</evidence>
<accession>A0A1B0FKJ8</accession>
<sequence length="282" mass="31815">MHELNFCTSHRHVRLVRCDFPTQAAVSFEIGLSGLSFTVSQQQPQYKQIYELPEHLKDMACQEDDPALNECIRKGLQYGIDSLKTGVPGANIPVMDPFNIDKVTYQFSNDFVKGKVSLRNIKIVGLSNIKLKKVDFTRKGNQLRTIADMDVPRISAEGNHKADVLINNVKISSKGSFAVTLTNVVAKLTLNSEVYERDGHEYAHPRKITLEPDVGDMKLKVDGLLPEPALNDAIVDFINENWRQFYKILFSEAQSTWEPAMISLLDDYSAYIPLDILIVKKS</sequence>
<name>A0A1B0FKJ8_GLOMM</name>
<dbReference type="EnsemblMetazoa" id="GMOY004364-RA">
    <property type="protein sequence ID" value="GMOY004364-PA"/>
    <property type="gene ID" value="GMOY004364"/>
</dbReference>
<dbReference type="Proteomes" id="UP000092444">
    <property type="component" value="Unassembled WGS sequence"/>
</dbReference>
<keyword evidence="2" id="KW-1185">Reference proteome</keyword>
<dbReference type="InterPro" id="IPR010562">
    <property type="entry name" value="Haemolymph_juvenile_hormone-bd"/>
</dbReference>
<organism evidence="1 2">
    <name type="scientific">Glossina morsitans morsitans</name>
    <name type="common">Savannah tsetse fly</name>
    <dbReference type="NCBI Taxonomy" id="37546"/>
    <lineage>
        <taxon>Eukaryota</taxon>
        <taxon>Metazoa</taxon>
        <taxon>Ecdysozoa</taxon>
        <taxon>Arthropoda</taxon>
        <taxon>Hexapoda</taxon>
        <taxon>Insecta</taxon>
        <taxon>Pterygota</taxon>
        <taxon>Neoptera</taxon>
        <taxon>Endopterygota</taxon>
        <taxon>Diptera</taxon>
        <taxon>Brachycera</taxon>
        <taxon>Muscomorpha</taxon>
        <taxon>Hippoboscoidea</taxon>
        <taxon>Glossinidae</taxon>
        <taxon>Glossina</taxon>
    </lineage>
</organism>
<reference evidence="1" key="1">
    <citation type="submission" date="2020-05" db="UniProtKB">
        <authorList>
            <consortium name="EnsemblMetazoa"/>
        </authorList>
    </citation>
    <scope>IDENTIFICATION</scope>
    <source>
        <strain evidence="1">Yale</strain>
    </source>
</reference>
<evidence type="ECO:0000313" key="1">
    <source>
        <dbReference type="EnsemblMetazoa" id="GMOY004364-PA"/>
    </source>
</evidence>
<proteinExistence type="predicted"/>
<dbReference type="VEuPathDB" id="VectorBase:GMOY004364"/>
<dbReference type="GO" id="GO:0005615">
    <property type="term" value="C:extracellular space"/>
    <property type="evidence" value="ECO:0007669"/>
    <property type="project" value="TreeGrafter"/>
</dbReference>
<protein>
    <recommendedName>
        <fullName evidence="3">Hemolymph juvenile hormone binding protein</fullName>
    </recommendedName>
</protein>
<dbReference type="Pfam" id="PF06585">
    <property type="entry name" value="JHBP"/>
    <property type="match status" value="1"/>
</dbReference>